<evidence type="ECO:0000259" key="5">
    <source>
        <dbReference type="PROSITE" id="PS50949"/>
    </source>
</evidence>
<evidence type="ECO:0000313" key="6">
    <source>
        <dbReference type="EMBL" id="GAA4492791.1"/>
    </source>
</evidence>
<feature type="region of interest" description="Disordered" evidence="4">
    <location>
        <begin position="1"/>
        <end position="21"/>
    </location>
</feature>
<dbReference type="Pfam" id="PF07729">
    <property type="entry name" value="FCD"/>
    <property type="match status" value="1"/>
</dbReference>
<keyword evidence="7" id="KW-1185">Reference proteome</keyword>
<dbReference type="SUPFAM" id="SSF46785">
    <property type="entry name" value="Winged helix' DNA-binding domain"/>
    <property type="match status" value="1"/>
</dbReference>
<accession>A0ABP8PTX4</accession>
<dbReference type="PANTHER" id="PTHR43537">
    <property type="entry name" value="TRANSCRIPTIONAL REGULATOR, GNTR FAMILY"/>
    <property type="match status" value="1"/>
</dbReference>
<dbReference type="InterPro" id="IPR036390">
    <property type="entry name" value="WH_DNA-bd_sf"/>
</dbReference>
<dbReference type="Proteomes" id="UP001501321">
    <property type="component" value="Unassembled WGS sequence"/>
</dbReference>
<dbReference type="InterPro" id="IPR011711">
    <property type="entry name" value="GntR_C"/>
</dbReference>
<dbReference type="Gene3D" id="1.10.10.10">
    <property type="entry name" value="Winged helix-like DNA-binding domain superfamily/Winged helix DNA-binding domain"/>
    <property type="match status" value="1"/>
</dbReference>
<keyword evidence="1" id="KW-0805">Transcription regulation</keyword>
<organism evidence="6 7">
    <name type="scientific">Pseudaeromonas paramecii</name>
    <dbReference type="NCBI Taxonomy" id="2138166"/>
    <lineage>
        <taxon>Bacteria</taxon>
        <taxon>Pseudomonadati</taxon>
        <taxon>Pseudomonadota</taxon>
        <taxon>Gammaproteobacteria</taxon>
        <taxon>Aeromonadales</taxon>
        <taxon>Aeromonadaceae</taxon>
        <taxon>Pseudaeromonas</taxon>
    </lineage>
</organism>
<dbReference type="SMART" id="SM00345">
    <property type="entry name" value="HTH_GNTR"/>
    <property type="match status" value="1"/>
</dbReference>
<dbReference type="CDD" id="cd07377">
    <property type="entry name" value="WHTH_GntR"/>
    <property type="match status" value="1"/>
</dbReference>
<dbReference type="EMBL" id="BAABFC010000001">
    <property type="protein sequence ID" value="GAA4492791.1"/>
    <property type="molecule type" value="Genomic_DNA"/>
</dbReference>
<dbReference type="PANTHER" id="PTHR43537:SF45">
    <property type="entry name" value="GNTR FAMILY REGULATORY PROTEIN"/>
    <property type="match status" value="1"/>
</dbReference>
<dbReference type="SUPFAM" id="SSF48008">
    <property type="entry name" value="GntR ligand-binding domain-like"/>
    <property type="match status" value="1"/>
</dbReference>
<dbReference type="InterPro" id="IPR008920">
    <property type="entry name" value="TF_FadR/GntR_C"/>
</dbReference>
<gene>
    <name evidence="6" type="ORF">GCM10023095_01880</name>
</gene>
<reference evidence="7" key="1">
    <citation type="journal article" date="2019" name="Int. J. Syst. Evol. Microbiol.">
        <title>The Global Catalogue of Microorganisms (GCM) 10K type strain sequencing project: providing services to taxonomists for standard genome sequencing and annotation.</title>
        <authorList>
            <consortium name="The Broad Institute Genomics Platform"/>
            <consortium name="The Broad Institute Genome Sequencing Center for Infectious Disease"/>
            <person name="Wu L."/>
            <person name="Ma J."/>
        </authorList>
    </citation>
    <scope>NUCLEOTIDE SEQUENCE [LARGE SCALE GENOMIC DNA]</scope>
    <source>
        <strain evidence="7">JCM 32226</strain>
    </source>
</reference>
<keyword evidence="2" id="KW-0238">DNA-binding</keyword>
<evidence type="ECO:0000256" key="3">
    <source>
        <dbReference type="ARBA" id="ARBA00023163"/>
    </source>
</evidence>
<comment type="caution">
    <text evidence="6">The sequence shown here is derived from an EMBL/GenBank/DDBJ whole genome shotgun (WGS) entry which is preliminary data.</text>
</comment>
<sequence length="248" mass="28756">MSPSQRQLGQRPLGQPKPRPENMADRIYQALKEQIFAFALLPGDRFSETEVAERMQASRTPVREALYRLQKEGFVEVQFRSGWQVRPFDFEYFEDLYDVRIVLEEAAVQRLCDGEQQHPAFAELLAFWLVPPELRLGDGAEVSRQDERFHNLLIVASGNRQMAQIHWEISEKIRIIRRLDFTKAPRVEATYNEHGAILRAIVRRRTDEAKRLLRSHIAASKAEVRKITLHMLHSARSRAAQGQETAID</sequence>
<dbReference type="RefSeq" id="WP_345009137.1">
    <property type="nucleotide sequence ID" value="NZ_BAABFC010000001.1"/>
</dbReference>
<proteinExistence type="predicted"/>
<feature type="domain" description="HTH gntR-type" evidence="5">
    <location>
        <begin position="21"/>
        <end position="88"/>
    </location>
</feature>
<protein>
    <submittedName>
        <fullName evidence="6">GntR family transcriptional regulator</fullName>
    </submittedName>
</protein>
<evidence type="ECO:0000256" key="2">
    <source>
        <dbReference type="ARBA" id="ARBA00023125"/>
    </source>
</evidence>
<dbReference type="Pfam" id="PF00392">
    <property type="entry name" value="GntR"/>
    <property type="match status" value="1"/>
</dbReference>
<name>A0ABP8PTX4_9GAMM</name>
<dbReference type="PROSITE" id="PS50949">
    <property type="entry name" value="HTH_GNTR"/>
    <property type="match status" value="1"/>
</dbReference>
<keyword evidence="3" id="KW-0804">Transcription</keyword>
<dbReference type="PRINTS" id="PR00035">
    <property type="entry name" value="HTHGNTR"/>
</dbReference>
<evidence type="ECO:0000313" key="7">
    <source>
        <dbReference type="Proteomes" id="UP001501321"/>
    </source>
</evidence>
<evidence type="ECO:0000256" key="1">
    <source>
        <dbReference type="ARBA" id="ARBA00023015"/>
    </source>
</evidence>
<evidence type="ECO:0000256" key="4">
    <source>
        <dbReference type="SAM" id="MobiDB-lite"/>
    </source>
</evidence>
<dbReference type="SMART" id="SM00895">
    <property type="entry name" value="FCD"/>
    <property type="match status" value="1"/>
</dbReference>
<dbReference type="Gene3D" id="1.20.120.530">
    <property type="entry name" value="GntR ligand-binding domain-like"/>
    <property type="match status" value="1"/>
</dbReference>
<dbReference type="InterPro" id="IPR000524">
    <property type="entry name" value="Tscrpt_reg_HTH_GntR"/>
</dbReference>
<dbReference type="InterPro" id="IPR036388">
    <property type="entry name" value="WH-like_DNA-bd_sf"/>
</dbReference>